<feature type="region of interest" description="Disordered" evidence="1">
    <location>
        <begin position="114"/>
        <end position="172"/>
    </location>
</feature>
<gene>
    <name evidence="2" type="ordered locus">GNIT_1289</name>
</gene>
<dbReference type="KEGG" id="gni:GNIT_1289"/>
<dbReference type="RefSeq" id="WP_014108287.1">
    <property type="nucleotide sequence ID" value="NC_016041.1"/>
</dbReference>
<dbReference type="AlphaFoldDB" id="G4QL23"/>
<organism evidence="2 3">
    <name type="scientific">Glaciecola nitratireducens (strain JCM 12485 / KCTC 12276 / FR1064)</name>
    <dbReference type="NCBI Taxonomy" id="1085623"/>
    <lineage>
        <taxon>Bacteria</taxon>
        <taxon>Pseudomonadati</taxon>
        <taxon>Pseudomonadota</taxon>
        <taxon>Gammaproteobacteria</taxon>
        <taxon>Alteromonadales</taxon>
        <taxon>Alteromonadaceae</taxon>
        <taxon>Brumicola</taxon>
    </lineage>
</organism>
<feature type="compositionally biased region" description="Low complexity" evidence="1">
    <location>
        <begin position="119"/>
        <end position="139"/>
    </location>
</feature>
<proteinExistence type="predicted"/>
<evidence type="ECO:0000313" key="3">
    <source>
        <dbReference type="Proteomes" id="UP000009282"/>
    </source>
</evidence>
<accession>G4QL23</accession>
<dbReference type="OrthoDB" id="6388824at2"/>
<evidence type="ECO:0000313" key="2">
    <source>
        <dbReference type="EMBL" id="AEP29413.1"/>
    </source>
</evidence>
<dbReference type="Proteomes" id="UP000009282">
    <property type="component" value="Chromosome"/>
</dbReference>
<keyword evidence="3" id="KW-1185">Reference proteome</keyword>
<dbReference type="EMBL" id="CP003060">
    <property type="protein sequence ID" value="AEP29413.1"/>
    <property type="molecule type" value="Genomic_DNA"/>
</dbReference>
<dbReference type="HOGENOM" id="CLU_1553102_0_0_6"/>
<reference evidence="2 3" key="1">
    <citation type="journal article" date="2011" name="J. Bacteriol.">
        <title>Complete genome sequence of seawater bacterium Glaciecola nitratireducens FR1064T.</title>
        <authorList>
            <person name="Bian F."/>
            <person name="Qin Q.L."/>
            <person name="Xie B.B."/>
            <person name="Shu Y.L."/>
            <person name="Zhang X.Y."/>
            <person name="Yu Y."/>
            <person name="Chen B."/>
            <person name="Chen X.L."/>
            <person name="Zhou B.C."/>
            <person name="Zhang Y.Z."/>
        </authorList>
    </citation>
    <scope>NUCLEOTIDE SEQUENCE [LARGE SCALE GENOMIC DNA]</scope>
    <source>
        <strain evidence="3">JCM 12485 / KCTC 12276 / FR1064</strain>
    </source>
</reference>
<evidence type="ECO:0000256" key="1">
    <source>
        <dbReference type="SAM" id="MobiDB-lite"/>
    </source>
</evidence>
<protein>
    <submittedName>
        <fullName evidence="2">Uncharacterized protein</fullName>
    </submittedName>
</protein>
<name>G4QL23_GLANF</name>
<sequence length="172" mass="18589">MSTKDTFEDMARNAWLAGLGSIESSLKVLGKSIDAAQEKSNRLYNELLKRGEEMQGNITDTKNDIEKRSKKFFGIGSTELQEKKLAELNATVDHLTTVVVKLIEKRDATSPSVKPVQQKAVKATPKTTSKTKATAATKKATIKAKPKAAAVKKTAAKKSVKSATKVSSKKAP</sequence>